<reference evidence="1 2" key="1">
    <citation type="submission" date="2023-08" db="EMBL/GenBank/DDBJ databases">
        <title>Comparative genomics and taxonomic characterization of three novel marine species of genus Marivirga.</title>
        <authorList>
            <person name="Muhammad N."/>
            <person name="Kim S.-G."/>
        </authorList>
    </citation>
    <scope>NUCLEOTIDE SEQUENCE [LARGE SCALE GENOMIC DNA]</scope>
    <source>
        <strain evidence="1 2">BDSF4-3</strain>
    </source>
</reference>
<gene>
    <name evidence="1" type="ORF">QYS49_02245</name>
</gene>
<dbReference type="RefSeq" id="WP_308350628.1">
    <property type="nucleotide sequence ID" value="NZ_CP129971.1"/>
</dbReference>
<name>A0AA49GCK0_9BACT</name>
<dbReference type="Proteomes" id="UP001230496">
    <property type="component" value="Chromosome"/>
</dbReference>
<keyword evidence="2" id="KW-1185">Reference proteome</keyword>
<protein>
    <submittedName>
        <fullName evidence="1">Uncharacterized protein</fullName>
    </submittedName>
</protein>
<dbReference type="InterPro" id="IPR036412">
    <property type="entry name" value="HAD-like_sf"/>
</dbReference>
<dbReference type="KEGG" id="msaa:QYS49_02245"/>
<proteinExistence type="predicted"/>
<evidence type="ECO:0000313" key="1">
    <source>
        <dbReference type="EMBL" id="WKK76231.1"/>
    </source>
</evidence>
<dbReference type="AlphaFoldDB" id="A0AA49GCK0"/>
<dbReference type="SUPFAM" id="SSF56784">
    <property type="entry name" value="HAD-like"/>
    <property type="match status" value="1"/>
</dbReference>
<evidence type="ECO:0000313" key="2">
    <source>
        <dbReference type="Proteomes" id="UP001230496"/>
    </source>
</evidence>
<organism evidence="1 2">
    <name type="scientific">Marivirga salinarum</name>
    <dbReference type="NCBI Taxonomy" id="3059078"/>
    <lineage>
        <taxon>Bacteria</taxon>
        <taxon>Pseudomonadati</taxon>
        <taxon>Bacteroidota</taxon>
        <taxon>Cytophagia</taxon>
        <taxon>Cytophagales</taxon>
        <taxon>Marivirgaceae</taxon>
        <taxon>Marivirga</taxon>
    </lineage>
</organism>
<dbReference type="InterPro" id="IPR023214">
    <property type="entry name" value="HAD_sf"/>
</dbReference>
<dbReference type="Gene3D" id="3.40.50.1000">
    <property type="entry name" value="HAD superfamily/HAD-like"/>
    <property type="match status" value="1"/>
</dbReference>
<sequence length="144" mass="17066">MISKAICRALNNAKEKKWGKTFWAFDIHETIVKPNWSTDKISTEFYPFAKEALQLISQRKDVTRILYTCTHPTELEKYLFFFSQNGIHFDYVNENPEVVSKNYGYFEKKPYFNVLFEDKAGFDAENDWKEVLKIINKNQEICSV</sequence>
<dbReference type="EMBL" id="CP129971">
    <property type="protein sequence ID" value="WKK76231.1"/>
    <property type="molecule type" value="Genomic_DNA"/>
</dbReference>
<accession>A0AA49GCK0</accession>